<evidence type="ECO:0000313" key="3">
    <source>
        <dbReference type="Proteomes" id="UP000050416"/>
    </source>
</evidence>
<evidence type="ECO:0000259" key="1">
    <source>
        <dbReference type="Pfam" id="PF09994"/>
    </source>
</evidence>
<dbReference type="Proteomes" id="UP000050416">
    <property type="component" value="Unassembled WGS sequence"/>
</dbReference>
<reference evidence="2 3" key="1">
    <citation type="submission" date="2015-09" db="EMBL/GenBank/DDBJ databases">
        <title>Identification and resolution of microdiversity through metagenomic sequencing of parallel consortia.</title>
        <authorList>
            <person name="Nelson W.C."/>
            <person name="Romine M.F."/>
            <person name="Lindemann S.R."/>
        </authorList>
    </citation>
    <scope>NUCLEOTIDE SEQUENCE [LARGE SCALE GENOMIC DNA]</scope>
    <source>
        <strain evidence="2">HL-55</strain>
    </source>
</reference>
<dbReference type="Pfam" id="PF09994">
    <property type="entry name" value="T6SS_Tle1-like_cat"/>
    <property type="match status" value="1"/>
</dbReference>
<name>A0A0P7YFX4_9GAMM</name>
<dbReference type="PATRIC" id="fig|1305731.5.peg.200"/>
<organism evidence="2 3">
    <name type="scientific">Marinobacter excellens HL-55</name>
    <dbReference type="NCBI Taxonomy" id="1305731"/>
    <lineage>
        <taxon>Bacteria</taxon>
        <taxon>Pseudomonadati</taxon>
        <taxon>Pseudomonadota</taxon>
        <taxon>Gammaproteobacteria</taxon>
        <taxon>Pseudomonadales</taxon>
        <taxon>Marinobacteraceae</taxon>
        <taxon>Marinobacter</taxon>
    </lineage>
</organism>
<dbReference type="EMBL" id="LJZQ01000012">
    <property type="protein sequence ID" value="KPQ28684.1"/>
    <property type="molecule type" value="Genomic_DNA"/>
</dbReference>
<evidence type="ECO:0000313" key="2">
    <source>
        <dbReference type="EMBL" id="KPQ28684.1"/>
    </source>
</evidence>
<feature type="domain" description="T6SS Phospholipase effector Tle1-like catalytic" evidence="1">
    <location>
        <begin position="393"/>
        <end position="490"/>
    </location>
</feature>
<comment type="caution">
    <text evidence="2">The sequence shown here is derived from an EMBL/GenBank/DDBJ whole genome shotgun (WGS) entry which is preliminary data.</text>
</comment>
<dbReference type="STRING" id="1305731.GCA_000934705_02591"/>
<dbReference type="InterPro" id="IPR018712">
    <property type="entry name" value="Tle1-like_cat"/>
</dbReference>
<protein>
    <submittedName>
        <fullName evidence="2">Putative alpha/beta hydrolase domain (DUF2235)</fullName>
    </submittedName>
</protein>
<gene>
    <name evidence="2" type="ORF">HLUCCX14_09280</name>
</gene>
<proteinExistence type="predicted"/>
<accession>A0A0P7YFX4</accession>
<dbReference type="PANTHER" id="PTHR33840:SF1">
    <property type="entry name" value="TLE1 PHOSPHOLIPASE DOMAIN-CONTAINING PROTEIN"/>
    <property type="match status" value="1"/>
</dbReference>
<keyword evidence="2" id="KW-0378">Hydrolase</keyword>
<sequence>MSFMKLVRPSELRAYDLPLVETPFFAADKARRLVEESDHVRSNMHSLFRHHYRGRGNIAETVHRAVKDGELMLVCAGWDGPFSPMVTWQPDNRLPAGGRWRVNDNWIYTPSGIESAVAQLNECGVTPDHLRQSDPWGVGALEVNMFSMHYRQCQRQEQAAQGSEDDHRLSLPLGASALVAPVLMSASAAEGAKADSSREPSPKIHLEVGLFTDGTMNNAANTQAFDKQLEQECLIPYENNTISREECERRMALMLGDSYANAPSNVAKLWDLYIEEIEEVEGASTYRRKIYAPGAGTKTGDDDVAYSAATGMGEAGIVPQVNYAFSQLAMRVKEVLQDLPAERLDKPIDKLTLDLFGFSRGAAAARHTAHEINQRGNGLLAQALADGGILWPKTVEIRFVGLFDSVAAIVNPAAGDLLAHNSRNHPVKLYLDPDKVGHAVHLTATHEHRRNFALNSLRSRDGSLPANFREISLPGVHSDIGGGYGDSQREDVLLSPRLQVPRDRLRWPDKTLQWDNLEAKRKQVEAEGWLGSYSLPVRQSEQLQGWPKDQGPEGPARLDIVTRRQEHPAPDGRVELVLRMLRQVRGEYSQVALRLMHRLATDSGAPLQDIDTRKTYNTLPEELNPILQQILEQVEQGSDAPSLTTEYESLLLQRYIHYSAHYNGVETLVAGTPAKLEGFHPHAPVLSGERLVYPQTEGE</sequence>
<dbReference type="PANTHER" id="PTHR33840">
    <property type="match status" value="1"/>
</dbReference>
<dbReference type="AlphaFoldDB" id="A0A0P7YFX4"/>
<dbReference type="GO" id="GO:0016787">
    <property type="term" value="F:hydrolase activity"/>
    <property type="evidence" value="ECO:0007669"/>
    <property type="project" value="UniProtKB-KW"/>
</dbReference>